<dbReference type="InterPro" id="IPR010958">
    <property type="entry name" value="Chorismate_mutase_highGC-bac"/>
</dbReference>
<dbReference type="OrthoDB" id="2320414at2"/>
<keyword evidence="1" id="KW-0413">Isomerase</keyword>
<accession>A0A0R1KUZ6</accession>
<proteinExistence type="predicted"/>
<dbReference type="EMBL" id="AZEA01000023">
    <property type="protein sequence ID" value="KRK87276.1"/>
    <property type="molecule type" value="Genomic_DNA"/>
</dbReference>
<dbReference type="NCBIfam" id="TIGR01808">
    <property type="entry name" value="CM_M_hiGC-arch"/>
    <property type="match status" value="1"/>
</dbReference>
<dbReference type="PANTHER" id="PTHR38041">
    <property type="entry name" value="CHORISMATE MUTASE"/>
    <property type="match status" value="1"/>
</dbReference>
<dbReference type="InterPro" id="IPR002701">
    <property type="entry name" value="CM_II_prokaryot"/>
</dbReference>
<dbReference type="RefSeq" id="WP_057826171.1">
    <property type="nucleotide sequence ID" value="NZ_AZEA01000023.1"/>
</dbReference>
<gene>
    <name evidence="3" type="ORF">FD17_GL001356</name>
</gene>
<name>A0A0R1KUZ6_9LACO</name>
<dbReference type="InterPro" id="IPR011279">
    <property type="entry name" value="Chorismate_mutase_GmP"/>
</dbReference>
<dbReference type="PANTHER" id="PTHR38041:SF1">
    <property type="entry name" value="CHORISMATE MUTASE"/>
    <property type="match status" value="1"/>
</dbReference>
<feature type="domain" description="Chorismate mutase" evidence="2">
    <location>
        <begin position="10"/>
        <end position="100"/>
    </location>
</feature>
<dbReference type="Gene3D" id="1.20.59.10">
    <property type="entry name" value="Chorismate mutase"/>
    <property type="match status" value="1"/>
</dbReference>
<keyword evidence="4" id="KW-1185">Reference proteome</keyword>
<evidence type="ECO:0000313" key="4">
    <source>
        <dbReference type="Proteomes" id="UP000051581"/>
    </source>
</evidence>
<evidence type="ECO:0000259" key="2">
    <source>
        <dbReference type="PROSITE" id="PS51168"/>
    </source>
</evidence>
<evidence type="ECO:0000313" key="3">
    <source>
        <dbReference type="EMBL" id="KRK87276.1"/>
    </source>
</evidence>
<reference evidence="3 4" key="1">
    <citation type="journal article" date="2015" name="Genome Announc.">
        <title>Expanding the biotechnology potential of lactobacilli through comparative genomics of 213 strains and associated genera.</title>
        <authorList>
            <person name="Sun Z."/>
            <person name="Harris H.M."/>
            <person name="McCann A."/>
            <person name="Guo C."/>
            <person name="Argimon S."/>
            <person name="Zhang W."/>
            <person name="Yang X."/>
            <person name="Jeffery I.B."/>
            <person name="Cooney J.C."/>
            <person name="Kagawa T.F."/>
            <person name="Liu W."/>
            <person name="Song Y."/>
            <person name="Salvetti E."/>
            <person name="Wrobel A."/>
            <person name="Rasinkangas P."/>
            <person name="Parkhill J."/>
            <person name="Rea M.C."/>
            <person name="O'Sullivan O."/>
            <person name="Ritari J."/>
            <person name="Douillard F.P."/>
            <person name="Paul Ross R."/>
            <person name="Yang R."/>
            <person name="Briner A.E."/>
            <person name="Felis G.E."/>
            <person name="de Vos W.M."/>
            <person name="Barrangou R."/>
            <person name="Klaenhammer T.R."/>
            <person name="Caufield P.W."/>
            <person name="Cui Y."/>
            <person name="Zhang H."/>
            <person name="O'Toole P.W."/>
        </authorList>
    </citation>
    <scope>NUCLEOTIDE SEQUENCE [LARGE SCALE GENOMIC DNA]</scope>
    <source>
        <strain evidence="3 4">DSM 19904</strain>
    </source>
</reference>
<dbReference type="SMART" id="SM00830">
    <property type="entry name" value="CM_2"/>
    <property type="match status" value="1"/>
</dbReference>
<comment type="caution">
    <text evidence="3">The sequence shown here is derived from an EMBL/GenBank/DDBJ whole genome shotgun (WGS) entry which is preliminary data.</text>
</comment>
<dbReference type="AlphaFoldDB" id="A0A0R1KUZ6"/>
<dbReference type="Pfam" id="PF01817">
    <property type="entry name" value="CM_2"/>
    <property type="match status" value="1"/>
</dbReference>
<dbReference type="InterPro" id="IPR036979">
    <property type="entry name" value="CM_dom_sf"/>
</dbReference>
<dbReference type="Proteomes" id="UP000051581">
    <property type="component" value="Unassembled WGS sequence"/>
</dbReference>
<protein>
    <submittedName>
        <fullName evidence="3">Chorismate mutase</fullName>
    </submittedName>
</protein>
<dbReference type="GO" id="GO:0004106">
    <property type="term" value="F:chorismate mutase activity"/>
    <property type="evidence" value="ECO:0007669"/>
    <property type="project" value="InterPro"/>
</dbReference>
<dbReference type="GO" id="GO:0009697">
    <property type="term" value="P:salicylic acid biosynthetic process"/>
    <property type="evidence" value="ECO:0007669"/>
    <property type="project" value="TreeGrafter"/>
</dbReference>
<organism evidence="3 4">
    <name type="scientific">Lentilactobacillus sunkii DSM 19904</name>
    <dbReference type="NCBI Taxonomy" id="1423808"/>
    <lineage>
        <taxon>Bacteria</taxon>
        <taxon>Bacillati</taxon>
        <taxon>Bacillota</taxon>
        <taxon>Bacilli</taxon>
        <taxon>Lactobacillales</taxon>
        <taxon>Lactobacillaceae</taxon>
        <taxon>Lentilactobacillus</taxon>
    </lineage>
</organism>
<dbReference type="PATRIC" id="fig|1423808.3.peg.1369"/>
<evidence type="ECO:0000256" key="1">
    <source>
        <dbReference type="ARBA" id="ARBA00023235"/>
    </source>
</evidence>
<dbReference type="GO" id="GO:0046417">
    <property type="term" value="P:chorismate metabolic process"/>
    <property type="evidence" value="ECO:0007669"/>
    <property type="project" value="InterPro"/>
</dbReference>
<sequence length="105" mass="12265">MTNNIKSSTISGHDEIQAARRQINQLDQSIIDLLKKRFETSARIGRIKEESQLPVLDNDREKQVLEQVAQHDSDAETQKYLQNIFQAILKNSRDYQHQLMQKESK</sequence>
<dbReference type="NCBIfam" id="TIGR01805">
    <property type="entry name" value="CM_mono_grmpos"/>
    <property type="match status" value="1"/>
</dbReference>
<dbReference type="InterPro" id="IPR036263">
    <property type="entry name" value="Chorismate_II_sf"/>
</dbReference>
<dbReference type="SUPFAM" id="SSF48600">
    <property type="entry name" value="Chorismate mutase II"/>
    <property type="match status" value="1"/>
</dbReference>
<dbReference type="PROSITE" id="PS51168">
    <property type="entry name" value="CHORISMATE_MUT_2"/>
    <property type="match status" value="1"/>
</dbReference>
<dbReference type="InterPro" id="IPR051331">
    <property type="entry name" value="Chorismate_mutase-related"/>
</dbReference>